<keyword evidence="11 13" id="KW-0998">Cell outer membrane</keyword>
<evidence type="ECO:0000256" key="4">
    <source>
        <dbReference type="ARBA" id="ARBA00016202"/>
    </source>
</evidence>
<name>A0A1L4BQ49_9GAMM</name>
<dbReference type="OrthoDB" id="9797618at2"/>
<dbReference type="HAMAP" id="MF_00233">
    <property type="entry name" value="LolB"/>
    <property type="match status" value="1"/>
</dbReference>
<keyword evidence="8 13" id="KW-0472">Membrane</keyword>
<dbReference type="KEGG" id="frx:F7310_00730"/>
<evidence type="ECO:0000256" key="12">
    <source>
        <dbReference type="ARBA" id="ARBA00023288"/>
    </source>
</evidence>
<dbReference type="SUPFAM" id="SSF89392">
    <property type="entry name" value="Prokaryotic lipoproteins and lipoprotein localization factors"/>
    <property type="match status" value="1"/>
</dbReference>
<comment type="subunit">
    <text evidence="3 13">Monomer.</text>
</comment>
<evidence type="ECO:0000256" key="1">
    <source>
        <dbReference type="ARBA" id="ARBA00004459"/>
    </source>
</evidence>
<evidence type="ECO:0000256" key="5">
    <source>
        <dbReference type="ARBA" id="ARBA00022448"/>
    </source>
</evidence>
<dbReference type="RefSeq" id="WP_072711170.1">
    <property type="nucleotide sequence ID" value="NZ_CP016796.1"/>
</dbReference>
<gene>
    <name evidence="13" type="primary">lolB</name>
    <name evidence="14" type="ORF">F7310_00730</name>
</gene>
<keyword evidence="10 13" id="KW-0143">Chaperone</keyword>
<keyword evidence="7 13" id="KW-0653">Protein transport</keyword>
<evidence type="ECO:0000256" key="2">
    <source>
        <dbReference type="ARBA" id="ARBA00009696"/>
    </source>
</evidence>
<reference evidence="14 15" key="1">
    <citation type="journal article" date="2016" name="Appl. Environ. Microbiol.">
        <title>Whole genome relationships among Francisella bacteria of diverse origin define new species and provide specific regions for detection.</title>
        <authorList>
            <person name="Challacombe J.F."/>
            <person name="Petersen J.M."/>
            <person name="Gallegos-Graves V."/>
            <person name="Hodge D."/>
            <person name="Pillai S."/>
            <person name="Kuske C.R."/>
        </authorList>
    </citation>
    <scope>NUCLEOTIDE SEQUENCE [LARGE SCALE GENOMIC DNA]</scope>
    <source>
        <strain evidence="15">TX07-7310</strain>
    </source>
</reference>
<evidence type="ECO:0000256" key="11">
    <source>
        <dbReference type="ARBA" id="ARBA00023237"/>
    </source>
</evidence>
<dbReference type="Gene3D" id="2.50.20.10">
    <property type="entry name" value="Lipoprotein localisation LolA/LolB/LppX"/>
    <property type="match status" value="1"/>
</dbReference>
<dbReference type="Proteomes" id="UP000184222">
    <property type="component" value="Chromosome"/>
</dbReference>
<dbReference type="Pfam" id="PF03550">
    <property type="entry name" value="LolB"/>
    <property type="match status" value="1"/>
</dbReference>
<dbReference type="InterPro" id="IPR004565">
    <property type="entry name" value="OM_lipoprot_LolB"/>
</dbReference>
<dbReference type="CDD" id="cd16326">
    <property type="entry name" value="LolB"/>
    <property type="match status" value="1"/>
</dbReference>
<keyword evidence="12 13" id="KW-0449">Lipoprotein</keyword>
<organism evidence="14 15">
    <name type="scientific">Francisella uliginis</name>
    <dbReference type="NCBI Taxonomy" id="573570"/>
    <lineage>
        <taxon>Bacteria</taxon>
        <taxon>Pseudomonadati</taxon>
        <taxon>Pseudomonadota</taxon>
        <taxon>Gammaproteobacteria</taxon>
        <taxon>Thiotrichales</taxon>
        <taxon>Francisellaceae</taxon>
        <taxon>Francisella</taxon>
    </lineage>
</organism>
<evidence type="ECO:0000256" key="3">
    <source>
        <dbReference type="ARBA" id="ARBA00011245"/>
    </source>
</evidence>
<keyword evidence="15" id="KW-1185">Reference proteome</keyword>
<comment type="function">
    <text evidence="13">Plays a critical role in the incorporation of lipoproteins in the outer membrane after they are released by the LolA protein.</text>
</comment>
<evidence type="ECO:0000256" key="10">
    <source>
        <dbReference type="ARBA" id="ARBA00023186"/>
    </source>
</evidence>
<dbReference type="EMBL" id="CP016796">
    <property type="protein sequence ID" value="API85968.1"/>
    <property type="molecule type" value="Genomic_DNA"/>
</dbReference>
<dbReference type="NCBIfam" id="TIGR00548">
    <property type="entry name" value="lolB"/>
    <property type="match status" value="1"/>
</dbReference>
<dbReference type="PROSITE" id="PS51257">
    <property type="entry name" value="PROKAR_LIPOPROTEIN"/>
    <property type="match status" value="1"/>
</dbReference>
<dbReference type="InterPro" id="IPR029046">
    <property type="entry name" value="LolA/LolB/LppX"/>
</dbReference>
<keyword evidence="5 13" id="KW-0813">Transport</keyword>
<dbReference type="GO" id="GO:0044874">
    <property type="term" value="P:lipoprotein localization to outer membrane"/>
    <property type="evidence" value="ECO:0007669"/>
    <property type="project" value="UniProtKB-UniRule"/>
</dbReference>
<evidence type="ECO:0000256" key="13">
    <source>
        <dbReference type="HAMAP-Rule" id="MF_00233"/>
    </source>
</evidence>
<dbReference type="GO" id="GO:0009279">
    <property type="term" value="C:cell outer membrane"/>
    <property type="evidence" value="ECO:0007669"/>
    <property type="project" value="UniProtKB-SubCell"/>
</dbReference>
<keyword evidence="6 13" id="KW-0732">Signal</keyword>
<evidence type="ECO:0000313" key="14">
    <source>
        <dbReference type="EMBL" id="API85968.1"/>
    </source>
</evidence>
<evidence type="ECO:0000313" key="15">
    <source>
        <dbReference type="Proteomes" id="UP000184222"/>
    </source>
</evidence>
<evidence type="ECO:0000256" key="9">
    <source>
        <dbReference type="ARBA" id="ARBA00023139"/>
    </source>
</evidence>
<evidence type="ECO:0000256" key="6">
    <source>
        <dbReference type="ARBA" id="ARBA00022729"/>
    </source>
</evidence>
<dbReference type="GO" id="GO:0015031">
    <property type="term" value="P:protein transport"/>
    <property type="evidence" value="ECO:0007669"/>
    <property type="project" value="UniProtKB-KW"/>
</dbReference>
<dbReference type="STRING" id="573570.F7310_00730"/>
<accession>A0A1L4BQ49</accession>
<proteinExistence type="inferred from homology"/>
<comment type="subcellular location">
    <subcellularLocation>
        <location evidence="1 13">Cell outer membrane</location>
        <topology evidence="1 13">Lipid-anchor</topology>
    </subcellularLocation>
</comment>
<protein>
    <recommendedName>
        <fullName evidence="4 13">Outer-membrane lipoprotein LolB</fullName>
    </recommendedName>
</protein>
<dbReference type="AlphaFoldDB" id="A0A1L4BQ49"/>
<evidence type="ECO:0000256" key="8">
    <source>
        <dbReference type="ARBA" id="ARBA00023136"/>
    </source>
</evidence>
<keyword evidence="9 13" id="KW-0564">Palmitate</keyword>
<evidence type="ECO:0000256" key="7">
    <source>
        <dbReference type="ARBA" id="ARBA00022927"/>
    </source>
</evidence>
<sequence>MLIIMSKLKIGIKQIYKLLLVSLFATTVVSCTTVQTKMTPISPKNTFEQDKIKPQLLKLDSWKIKGVLGIIYNNKAESANYIYTQDDDKFSIKLYGPLGIGSVQIKGDSNQVTLENSKGQKIQAKDAKSLMIEQLGWYVPVDGLKYWIKGVAIPSIKYKSKLNHNNLVEMLEQNGWNISYKSYKFVDSKYPLPSRIRMSRDNLIIKIVIKSWQI</sequence>
<comment type="similarity">
    <text evidence="2 13">Belongs to the LolB family.</text>
</comment>